<dbReference type="OrthoDB" id="5902829at2"/>
<organism evidence="1 2">
    <name type="scientific">Massilia violaceinigra</name>
    <dbReference type="NCBI Taxonomy" id="2045208"/>
    <lineage>
        <taxon>Bacteria</taxon>
        <taxon>Pseudomonadati</taxon>
        <taxon>Pseudomonadota</taxon>
        <taxon>Betaproteobacteria</taxon>
        <taxon>Burkholderiales</taxon>
        <taxon>Oxalobacteraceae</taxon>
        <taxon>Telluria group</taxon>
        <taxon>Massilia</taxon>
    </lineage>
</organism>
<protein>
    <recommendedName>
        <fullName evidence="3">Alpha/beta hydrolase</fullName>
    </recommendedName>
</protein>
<reference evidence="1" key="1">
    <citation type="submission" date="2017-10" db="EMBL/GenBank/DDBJ databases">
        <title>Massilia psychrophilum sp. nov., a novel purple-pigmented bacterium isolated from Tianshan glacier, Xinjiang Municipality, China.</title>
        <authorList>
            <person name="Wang H."/>
        </authorList>
    </citation>
    <scope>NUCLEOTIDE SEQUENCE [LARGE SCALE GENOMIC DNA]</scope>
    <source>
        <strain evidence="1">B2</strain>
    </source>
</reference>
<dbReference type="KEGG" id="mass:CR152_19410"/>
<dbReference type="AlphaFoldDB" id="A0A2D2DNB4"/>
<gene>
    <name evidence="1" type="ORF">CR152_19410</name>
</gene>
<dbReference type="Proteomes" id="UP000229897">
    <property type="component" value="Chromosome"/>
</dbReference>
<dbReference type="Gene3D" id="3.40.50.1820">
    <property type="entry name" value="alpha/beta hydrolase"/>
    <property type="match status" value="1"/>
</dbReference>
<dbReference type="InterPro" id="IPR029058">
    <property type="entry name" value="AB_hydrolase_fold"/>
</dbReference>
<evidence type="ECO:0000313" key="1">
    <source>
        <dbReference type="EMBL" id="ATQ76450.1"/>
    </source>
</evidence>
<accession>A0A2D2DNB4</accession>
<name>A0A2D2DNB4_9BURK</name>
<dbReference type="RefSeq" id="WP_099877358.1">
    <property type="nucleotide sequence ID" value="NZ_CP024608.1"/>
</dbReference>
<proteinExistence type="predicted"/>
<dbReference type="EMBL" id="CP024608">
    <property type="protein sequence ID" value="ATQ76450.1"/>
    <property type="molecule type" value="Genomic_DNA"/>
</dbReference>
<evidence type="ECO:0000313" key="2">
    <source>
        <dbReference type="Proteomes" id="UP000229897"/>
    </source>
</evidence>
<keyword evidence="2" id="KW-1185">Reference proteome</keyword>
<evidence type="ECO:0008006" key="3">
    <source>
        <dbReference type="Google" id="ProtNLM"/>
    </source>
</evidence>
<sequence length="79" mass="8010">MLKHAPIRILGTIALLAGVIAVPLYASDKPKHTQTPSATVPYSQTTVTFANPGGPDRLAGTLTVPPGAGPFPAIVIVPG</sequence>
<dbReference type="SUPFAM" id="SSF53474">
    <property type="entry name" value="alpha/beta-Hydrolases"/>
    <property type="match status" value="1"/>
</dbReference>